<dbReference type="PROSITE" id="PS51186">
    <property type="entry name" value="GNAT"/>
    <property type="match status" value="1"/>
</dbReference>
<dbReference type="Gene3D" id="3.40.630.30">
    <property type="match status" value="1"/>
</dbReference>
<name>A0A3S4FQC0_9MYCO</name>
<evidence type="ECO:0000256" key="1">
    <source>
        <dbReference type="ARBA" id="ARBA00022679"/>
    </source>
</evidence>
<feature type="domain" description="N-acetyltransferase" evidence="4">
    <location>
        <begin position="29"/>
        <end position="179"/>
    </location>
</feature>
<keyword evidence="6" id="KW-1185">Reference proteome</keyword>
<dbReference type="Proteomes" id="UP000269998">
    <property type="component" value="Chromosome"/>
</dbReference>
<evidence type="ECO:0000313" key="6">
    <source>
        <dbReference type="Proteomes" id="UP000269998"/>
    </source>
</evidence>
<dbReference type="OrthoDB" id="9132139at2"/>
<dbReference type="PANTHER" id="PTHR43792:SF8">
    <property type="entry name" value="[RIBOSOMAL PROTEIN US5]-ALANINE N-ACETYLTRANSFERASE"/>
    <property type="match status" value="1"/>
</dbReference>
<keyword evidence="2 5" id="KW-0012">Acyltransferase</keyword>
<dbReference type="InterPro" id="IPR016181">
    <property type="entry name" value="Acyl_CoA_acyltransferase"/>
</dbReference>
<dbReference type="KEGG" id="mbai:MB901379_02014"/>
<dbReference type="InterPro" id="IPR051531">
    <property type="entry name" value="N-acetyltransferase"/>
</dbReference>
<accession>A0A3S4FQC0</accession>
<dbReference type="GO" id="GO:0016747">
    <property type="term" value="F:acyltransferase activity, transferring groups other than amino-acyl groups"/>
    <property type="evidence" value="ECO:0007669"/>
    <property type="project" value="InterPro"/>
</dbReference>
<protein>
    <submittedName>
        <fullName evidence="5">Ribosomal-protein-serine acetyltransferase</fullName>
        <ecNumber evidence="5">2.3.1.-</ecNumber>
    </submittedName>
</protein>
<comment type="similarity">
    <text evidence="3">Belongs to the acetyltransferase family. RimJ subfamily.</text>
</comment>
<evidence type="ECO:0000256" key="3">
    <source>
        <dbReference type="ARBA" id="ARBA00038502"/>
    </source>
</evidence>
<dbReference type="InterPro" id="IPR000182">
    <property type="entry name" value="GNAT_dom"/>
</dbReference>
<dbReference type="Pfam" id="PF13302">
    <property type="entry name" value="Acetyltransf_3"/>
    <property type="match status" value="1"/>
</dbReference>
<dbReference type="PANTHER" id="PTHR43792">
    <property type="entry name" value="GNAT FAMILY, PUTATIVE (AFU_ORTHOLOGUE AFUA_3G00765)-RELATED-RELATED"/>
    <property type="match status" value="1"/>
</dbReference>
<gene>
    <name evidence="5" type="primary">rimL</name>
    <name evidence="5" type="ORF">MB901379_02014</name>
</gene>
<reference evidence="6" key="1">
    <citation type="submission" date="2018-02" db="EMBL/GenBank/DDBJ databases">
        <authorList>
            <person name="Seth-Smith MB H."/>
            <person name="Seth-Smith H."/>
        </authorList>
    </citation>
    <scope>NUCLEOTIDE SEQUENCE [LARGE SCALE GENOMIC DNA]</scope>
</reference>
<dbReference type="EMBL" id="LR130759">
    <property type="protein sequence ID" value="VDM88452.1"/>
    <property type="molecule type" value="Genomic_DNA"/>
</dbReference>
<organism evidence="5 6">
    <name type="scientific">Mycobacterium basiliense</name>
    <dbReference type="NCBI Taxonomy" id="2094119"/>
    <lineage>
        <taxon>Bacteria</taxon>
        <taxon>Bacillati</taxon>
        <taxon>Actinomycetota</taxon>
        <taxon>Actinomycetes</taxon>
        <taxon>Mycobacteriales</taxon>
        <taxon>Mycobacteriaceae</taxon>
        <taxon>Mycobacterium</taxon>
    </lineage>
</organism>
<dbReference type="AlphaFoldDB" id="A0A3S4FQC0"/>
<sequence length="179" mass="20233">MTRFPSPHLSGPRLLLRPPVLDDADALFERIAGDPEVTRFLLWTVHPDAAETRRVILHQLIEADRERTWVVTLRGSNDIVGLLSCRRFARHSAEVGYCLARRWWGMGLMSEALNLLLDQLAADPAIYRVWATCHVDNGRSALLLQRAGFVLEGRLARNAVYPNVAPEPDDSLLYAKILR</sequence>
<proteinExistence type="inferred from homology"/>
<dbReference type="RefSeq" id="WP_158016478.1">
    <property type="nucleotide sequence ID" value="NZ_CBCSKE010000022.1"/>
</dbReference>
<dbReference type="EC" id="2.3.1.-" evidence="5"/>
<evidence type="ECO:0000256" key="2">
    <source>
        <dbReference type="ARBA" id="ARBA00023315"/>
    </source>
</evidence>
<evidence type="ECO:0000259" key="4">
    <source>
        <dbReference type="PROSITE" id="PS51186"/>
    </source>
</evidence>
<evidence type="ECO:0000313" key="5">
    <source>
        <dbReference type="EMBL" id="VDM88452.1"/>
    </source>
</evidence>
<keyword evidence="1 5" id="KW-0808">Transferase</keyword>
<dbReference type="SUPFAM" id="SSF55729">
    <property type="entry name" value="Acyl-CoA N-acyltransferases (Nat)"/>
    <property type="match status" value="1"/>
</dbReference>